<comment type="pathway">
    <text evidence="2">Glycolipid metabolism; diglucosyl-diacylglycerol biosynthesis.</text>
</comment>
<dbReference type="SUPFAM" id="SSF55957">
    <property type="entry name" value="Phosphoglucomutase, C-terminal domain"/>
    <property type="match status" value="1"/>
</dbReference>
<dbReference type="InterPro" id="IPR005846">
    <property type="entry name" value="A-D-PHexomutase_a/b/a-III"/>
</dbReference>
<dbReference type="GO" id="GO:0005975">
    <property type="term" value="P:carbohydrate metabolic process"/>
    <property type="evidence" value="ECO:0007669"/>
    <property type="project" value="InterPro"/>
</dbReference>
<evidence type="ECO:0000256" key="2">
    <source>
        <dbReference type="ARBA" id="ARBA00005164"/>
    </source>
</evidence>
<organism evidence="16 17">
    <name type="scientific">Dehalobacter restrictus</name>
    <dbReference type="NCBI Taxonomy" id="55583"/>
    <lineage>
        <taxon>Bacteria</taxon>
        <taxon>Bacillati</taxon>
        <taxon>Bacillota</taxon>
        <taxon>Clostridia</taxon>
        <taxon>Eubacteriales</taxon>
        <taxon>Desulfitobacteriaceae</taxon>
        <taxon>Dehalobacter</taxon>
    </lineage>
</organism>
<evidence type="ECO:0000256" key="12">
    <source>
        <dbReference type="RuleBase" id="RU004326"/>
    </source>
</evidence>
<evidence type="ECO:0000313" key="16">
    <source>
        <dbReference type="EMBL" id="QHA01638.1"/>
    </source>
</evidence>
<evidence type="ECO:0000256" key="5">
    <source>
        <dbReference type="ARBA" id="ARBA00022553"/>
    </source>
</evidence>
<dbReference type="Pfam" id="PF02880">
    <property type="entry name" value="PGM_PMM_III"/>
    <property type="match status" value="1"/>
</dbReference>
<dbReference type="GO" id="GO:0000287">
    <property type="term" value="F:magnesium ion binding"/>
    <property type="evidence" value="ECO:0007669"/>
    <property type="project" value="InterPro"/>
</dbReference>
<dbReference type="AlphaFoldDB" id="A0A857DM12"/>
<feature type="domain" description="Alpha-D-phosphohexomutase alpha/beta/alpha" evidence="15">
    <location>
        <begin position="329"/>
        <end position="456"/>
    </location>
</feature>
<feature type="domain" description="Alpha-D-phosphohexomutase alpha/beta/alpha" evidence="13">
    <location>
        <begin position="46"/>
        <end position="183"/>
    </location>
</feature>
<dbReference type="InterPro" id="IPR036900">
    <property type="entry name" value="A-D-PHexomutase_C_sf"/>
</dbReference>
<dbReference type="InterPro" id="IPR016066">
    <property type="entry name" value="A-D-PHexomutase_CS"/>
</dbReference>
<dbReference type="PRINTS" id="PR00509">
    <property type="entry name" value="PGMPMM"/>
</dbReference>
<reference evidence="16 17" key="1">
    <citation type="submission" date="2019-12" db="EMBL/GenBank/DDBJ databases">
        <title>Sequence classification of anaerobic respiratory reductive dehalogenases: First we see many, then we see few.</title>
        <authorList>
            <person name="Molenda O."/>
            <person name="Puentes Jacome L.A."/>
            <person name="Cao X."/>
            <person name="Nesbo C.L."/>
            <person name="Tang S."/>
            <person name="Morson N."/>
            <person name="Patron J."/>
            <person name="Lomheim L."/>
            <person name="Wishart D.S."/>
            <person name="Edwards E.A."/>
        </authorList>
    </citation>
    <scope>NUCLEOTIDE SEQUENCE [LARGE SCALE GENOMIC DNA]</scope>
    <source>
        <strain evidence="16 17">12DCA</strain>
    </source>
</reference>
<dbReference type="Pfam" id="PF02878">
    <property type="entry name" value="PGM_PMM_I"/>
    <property type="match status" value="1"/>
</dbReference>
<evidence type="ECO:0000256" key="3">
    <source>
        <dbReference type="ARBA" id="ARBA00005189"/>
    </source>
</evidence>
<protein>
    <recommendedName>
        <fullName evidence="9">Phosphoglucomutase</fullName>
    </recommendedName>
    <alternativeName>
        <fullName evidence="11">Alpha-phosphoglucomutase</fullName>
    </alternativeName>
    <alternativeName>
        <fullName evidence="10">Glucose phosphomutase</fullName>
    </alternativeName>
</protein>
<evidence type="ECO:0000259" key="15">
    <source>
        <dbReference type="Pfam" id="PF02880"/>
    </source>
</evidence>
<evidence type="ECO:0000256" key="1">
    <source>
        <dbReference type="ARBA" id="ARBA00001946"/>
    </source>
</evidence>
<dbReference type="Gene3D" id="3.30.310.50">
    <property type="entry name" value="Alpha-D-phosphohexomutase, C-terminal domain"/>
    <property type="match status" value="1"/>
</dbReference>
<dbReference type="GO" id="GO:0006166">
    <property type="term" value="P:purine ribonucleoside salvage"/>
    <property type="evidence" value="ECO:0007669"/>
    <property type="project" value="TreeGrafter"/>
</dbReference>
<accession>A0A857DM12</accession>
<evidence type="ECO:0000256" key="6">
    <source>
        <dbReference type="ARBA" id="ARBA00022723"/>
    </source>
</evidence>
<comment type="pathway">
    <text evidence="3">Lipid metabolism.</text>
</comment>
<keyword evidence="6 12" id="KW-0479">Metal-binding</keyword>
<dbReference type="InterPro" id="IPR005845">
    <property type="entry name" value="A-D-PHexomutase_a/b/a-II"/>
</dbReference>
<dbReference type="RefSeq" id="WP_158208600.1">
    <property type="nucleotide sequence ID" value="NZ_CP046996.1"/>
</dbReference>
<evidence type="ECO:0000256" key="10">
    <source>
        <dbReference type="ARBA" id="ARBA00041398"/>
    </source>
</evidence>
<proteinExistence type="inferred from homology"/>
<dbReference type="GO" id="GO:0008973">
    <property type="term" value="F:phosphopentomutase activity"/>
    <property type="evidence" value="ECO:0007669"/>
    <property type="project" value="TreeGrafter"/>
</dbReference>
<evidence type="ECO:0000256" key="7">
    <source>
        <dbReference type="ARBA" id="ARBA00022842"/>
    </source>
</evidence>
<dbReference type="PANTHER" id="PTHR45745:SF1">
    <property type="entry name" value="PHOSPHOGLUCOMUTASE 2B-RELATED"/>
    <property type="match status" value="1"/>
</dbReference>
<dbReference type="SUPFAM" id="SSF53738">
    <property type="entry name" value="Phosphoglucomutase, first 3 domains"/>
    <property type="match status" value="3"/>
</dbReference>
<dbReference type="PANTHER" id="PTHR45745">
    <property type="entry name" value="PHOSPHOMANNOMUTASE 45A"/>
    <property type="match status" value="1"/>
</dbReference>
<dbReference type="Proteomes" id="UP000430508">
    <property type="component" value="Chromosome"/>
</dbReference>
<name>A0A857DM12_9FIRM</name>
<evidence type="ECO:0000256" key="9">
    <source>
        <dbReference type="ARBA" id="ARBA00039995"/>
    </source>
</evidence>
<evidence type="ECO:0000259" key="13">
    <source>
        <dbReference type="Pfam" id="PF02878"/>
    </source>
</evidence>
<dbReference type="PROSITE" id="PS00710">
    <property type="entry name" value="PGM_PMM"/>
    <property type="match status" value="1"/>
</dbReference>
<keyword evidence="8" id="KW-0413">Isomerase</keyword>
<dbReference type="EMBL" id="CP046996">
    <property type="protein sequence ID" value="QHA01638.1"/>
    <property type="molecule type" value="Genomic_DNA"/>
</dbReference>
<evidence type="ECO:0000256" key="4">
    <source>
        <dbReference type="ARBA" id="ARBA00010231"/>
    </source>
</evidence>
<sequence>MYSEQKYDSTLRFWMEDDYFDELSRRELAEITDLKELEDRFYTTLEFGTGGIRGVLGAGTNRLNRYVIRKVTQGLADTILEHGPEACQRGVVIAYDSRYFSKDFALETALVLAVNQIKVYLFENLRPTPELSFAVRYLRTIAGVNITASHNPKEYNGYKVYWEDGGQLPPAPAKQIITKMAEREDWRIVPADRTRALEEGMVQMVGDQVDAAYQAEIIHSLLNTELTQTYGTKLNIVCTPLHGTGGSPVQSILTKMGFTAFRMVAEQEQPDPEFPTVKSPNPEDPESFALALTLAKKTQADLVLATDPDADRLGVYALDRSGQYCRFTGNQIGVILAYYILDQRRRNHRLPDNGVIVKTIASTDLAEAVAADFGAKTVNVLVGFKYIGEKIKEMEAQGWGTFLFGFEESHGYLAGTYTRDKDAVQASALLAEAALYYKQIENKTLPDILAELFARYGTFLDEQVAFALSGKEGRERIAAVMDRLRTAKPLSVAGLSIRFIDDYQQNIRWDALENKTEEIDLPRENALRFSFEGGGYVMARPSGTEPKIRFYFCIKGSTRAEADATLARVKAEVFTLINDLMV</sequence>
<evidence type="ECO:0000313" key="17">
    <source>
        <dbReference type="Proteomes" id="UP000430508"/>
    </source>
</evidence>
<dbReference type="InterPro" id="IPR005844">
    <property type="entry name" value="A-D-PHexomutase_a/b/a-I"/>
</dbReference>
<dbReference type="InterPro" id="IPR016055">
    <property type="entry name" value="A-D-PHexomutase_a/b/a-I/II/III"/>
</dbReference>
<gene>
    <name evidence="16" type="ORF">GQ588_13810</name>
</gene>
<comment type="similarity">
    <text evidence="4 12">Belongs to the phosphohexose mutase family.</text>
</comment>
<dbReference type="Pfam" id="PF02879">
    <property type="entry name" value="PGM_PMM_II"/>
    <property type="match status" value="1"/>
</dbReference>
<dbReference type="CDD" id="cd05799">
    <property type="entry name" value="PGM2"/>
    <property type="match status" value="1"/>
</dbReference>
<feature type="domain" description="Alpha-D-phosphohexomutase alpha/beta/alpha" evidence="14">
    <location>
        <begin position="228"/>
        <end position="316"/>
    </location>
</feature>
<comment type="cofactor">
    <cofactor evidence="1">
        <name>Mg(2+)</name>
        <dbReference type="ChEBI" id="CHEBI:18420"/>
    </cofactor>
</comment>
<dbReference type="Gene3D" id="3.40.120.10">
    <property type="entry name" value="Alpha-D-Glucose-1,6-Bisphosphate, subunit A, domain 3"/>
    <property type="match status" value="3"/>
</dbReference>
<dbReference type="InterPro" id="IPR005841">
    <property type="entry name" value="Alpha-D-phosphohexomutase_SF"/>
</dbReference>
<keyword evidence="7 12" id="KW-0460">Magnesium</keyword>
<keyword evidence="5" id="KW-0597">Phosphoprotein</keyword>
<evidence type="ECO:0000259" key="14">
    <source>
        <dbReference type="Pfam" id="PF02879"/>
    </source>
</evidence>
<evidence type="ECO:0000256" key="8">
    <source>
        <dbReference type="ARBA" id="ARBA00023235"/>
    </source>
</evidence>
<evidence type="ECO:0000256" key="11">
    <source>
        <dbReference type="ARBA" id="ARBA00041467"/>
    </source>
</evidence>